<feature type="transmembrane region" description="Helical" evidence="1">
    <location>
        <begin position="243"/>
        <end position="266"/>
    </location>
</feature>
<feature type="transmembrane region" description="Helical" evidence="1">
    <location>
        <begin position="367"/>
        <end position="386"/>
    </location>
</feature>
<accession>A0A0P6X0A1</accession>
<feature type="transmembrane region" description="Helical" evidence="1">
    <location>
        <begin position="210"/>
        <end position="237"/>
    </location>
</feature>
<keyword evidence="3" id="KW-1185">Reference proteome</keyword>
<dbReference type="Pfam" id="PF07690">
    <property type="entry name" value="MFS_1"/>
    <property type="match status" value="1"/>
</dbReference>
<evidence type="ECO:0000256" key="1">
    <source>
        <dbReference type="SAM" id="Phobius"/>
    </source>
</evidence>
<reference evidence="2 3" key="1">
    <citation type="submission" date="2015-07" db="EMBL/GenBank/DDBJ databases">
        <title>Genome sequence of Levilinea saccharolytica DSM 16555.</title>
        <authorList>
            <person name="Hemp J."/>
            <person name="Ward L.M."/>
            <person name="Pace L.A."/>
            <person name="Fischer W.W."/>
        </authorList>
    </citation>
    <scope>NUCLEOTIDE SEQUENCE [LARGE SCALE GENOMIC DNA]</scope>
    <source>
        <strain evidence="2 3">KIBI-1</strain>
    </source>
</reference>
<sequence>MTALTLRIQHASRELKLFALASFVMGVAYSLFDSTFNNFLNERFALSGFERSFLEAPRELPGFLVVFVTAGMWFLCSRRLGAVSLLLSCVGCILIGFAAPSYLLLVIWLFIYSLGQHVFMPVSSTIGMELAAEGKTGRRLGQLNALRNLATILGSFLVFLGFRYLGLTFQMTFALAAAGFVIAAVLMFRMKKEEAQPAGVYLRLHREYRLYYLLAVLYGSRKQLFITFAPWVLVTVFQQPTELLAQLLMIGGIISILFQPLLGWMIDKLGERFVLAGEAVLLVGVCFGYGFGPNFLSEQAAFWAACVCYLLDYSLMSVNMARSTYMKKVAVQPQDVQPALTTAVTIDHIFSITIALVGGVIWNRFGYQYVFIMGMVIAAVNFFAALRIRLPQKAV</sequence>
<dbReference type="GO" id="GO:0022857">
    <property type="term" value="F:transmembrane transporter activity"/>
    <property type="evidence" value="ECO:0007669"/>
    <property type="project" value="InterPro"/>
</dbReference>
<evidence type="ECO:0000313" key="3">
    <source>
        <dbReference type="Proteomes" id="UP000050501"/>
    </source>
</evidence>
<dbReference type="InterPro" id="IPR011701">
    <property type="entry name" value="MFS"/>
</dbReference>
<feature type="transmembrane region" description="Helical" evidence="1">
    <location>
        <begin position="339"/>
        <end position="361"/>
    </location>
</feature>
<dbReference type="PANTHER" id="PTHR23526">
    <property type="entry name" value="INTEGRAL MEMBRANE TRANSPORT PROTEIN-RELATED"/>
    <property type="match status" value="1"/>
</dbReference>
<feature type="transmembrane region" description="Helical" evidence="1">
    <location>
        <begin position="300"/>
        <end position="318"/>
    </location>
</feature>
<dbReference type="Proteomes" id="UP000050501">
    <property type="component" value="Unassembled WGS sequence"/>
</dbReference>
<dbReference type="InterPro" id="IPR052528">
    <property type="entry name" value="Sugar_transport-like"/>
</dbReference>
<dbReference type="PANTHER" id="PTHR23526:SF2">
    <property type="entry name" value="MAJOR FACILITATOR SUPERFAMILY (MFS) PROFILE DOMAIN-CONTAINING PROTEIN"/>
    <property type="match status" value="1"/>
</dbReference>
<organism evidence="2 3">
    <name type="scientific">Levilinea saccharolytica</name>
    <dbReference type="NCBI Taxonomy" id="229921"/>
    <lineage>
        <taxon>Bacteria</taxon>
        <taxon>Bacillati</taxon>
        <taxon>Chloroflexota</taxon>
        <taxon>Anaerolineae</taxon>
        <taxon>Anaerolineales</taxon>
        <taxon>Anaerolineaceae</taxon>
        <taxon>Levilinea</taxon>
    </lineage>
</organism>
<feature type="transmembrane region" description="Helical" evidence="1">
    <location>
        <begin position="171"/>
        <end position="189"/>
    </location>
</feature>
<gene>
    <name evidence="2" type="ORF">ADN01_17445</name>
</gene>
<dbReference type="AlphaFoldDB" id="A0A0P6X0A1"/>
<protein>
    <recommendedName>
        <fullName evidence="4">MFS transporter</fullName>
    </recommendedName>
</protein>
<feature type="transmembrane region" description="Helical" evidence="1">
    <location>
        <begin position="83"/>
        <end position="111"/>
    </location>
</feature>
<evidence type="ECO:0000313" key="2">
    <source>
        <dbReference type="EMBL" id="KPL75629.1"/>
    </source>
</evidence>
<feature type="transmembrane region" description="Helical" evidence="1">
    <location>
        <begin position="273"/>
        <end position="294"/>
    </location>
</feature>
<dbReference type="InterPro" id="IPR036259">
    <property type="entry name" value="MFS_trans_sf"/>
</dbReference>
<dbReference type="SUPFAM" id="SSF103473">
    <property type="entry name" value="MFS general substrate transporter"/>
    <property type="match status" value="1"/>
</dbReference>
<keyword evidence="1" id="KW-0812">Transmembrane</keyword>
<dbReference type="STRING" id="229921.ADN01_17445"/>
<name>A0A0P6X0A1_9CHLR</name>
<dbReference type="Gene3D" id="1.20.1250.20">
    <property type="entry name" value="MFS general substrate transporter like domains"/>
    <property type="match status" value="2"/>
</dbReference>
<dbReference type="RefSeq" id="WP_062417054.1">
    <property type="nucleotide sequence ID" value="NZ_DF967974.1"/>
</dbReference>
<feature type="transmembrane region" description="Helical" evidence="1">
    <location>
        <begin position="17"/>
        <end position="40"/>
    </location>
</feature>
<comment type="caution">
    <text evidence="2">The sequence shown here is derived from an EMBL/GenBank/DDBJ whole genome shotgun (WGS) entry which is preliminary data.</text>
</comment>
<evidence type="ECO:0008006" key="4">
    <source>
        <dbReference type="Google" id="ProtNLM"/>
    </source>
</evidence>
<feature type="transmembrane region" description="Helical" evidence="1">
    <location>
        <begin position="60"/>
        <end position="76"/>
    </location>
</feature>
<dbReference type="EMBL" id="LGCM01000065">
    <property type="protein sequence ID" value="KPL75629.1"/>
    <property type="molecule type" value="Genomic_DNA"/>
</dbReference>
<proteinExistence type="predicted"/>
<dbReference type="OrthoDB" id="9774288at2"/>
<keyword evidence="1" id="KW-0472">Membrane</keyword>
<keyword evidence="1" id="KW-1133">Transmembrane helix</keyword>